<accession>A0A1I2EXJ1</accession>
<dbReference type="Proteomes" id="UP000199516">
    <property type="component" value="Unassembled WGS sequence"/>
</dbReference>
<dbReference type="PANTHER" id="PTHR36505">
    <property type="entry name" value="BLR1072 PROTEIN"/>
    <property type="match status" value="1"/>
</dbReference>
<dbReference type="InterPro" id="IPR014747">
    <property type="entry name" value="Bac_photo_RC_H_C"/>
</dbReference>
<dbReference type="GO" id="GO:0019684">
    <property type="term" value="P:photosynthesis, light reaction"/>
    <property type="evidence" value="ECO:0007669"/>
    <property type="project" value="InterPro"/>
</dbReference>
<protein>
    <recommendedName>
        <fullName evidence="1">PRC-barrel domain-containing protein</fullName>
    </recommendedName>
</protein>
<feature type="domain" description="PRC-barrel" evidence="1">
    <location>
        <begin position="16"/>
        <end position="76"/>
    </location>
</feature>
<dbReference type="EMBL" id="FONT01000007">
    <property type="protein sequence ID" value="SFE97337.1"/>
    <property type="molecule type" value="Genomic_DNA"/>
</dbReference>
<dbReference type="STRING" id="930128.SAMN05192532_10759"/>
<dbReference type="GO" id="GO:0030077">
    <property type="term" value="C:plasma membrane light-harvesting complex"/>
    <property type="evidence" value="ECO:0007669"/>
    <property type="project" value="InterPro"/>
</dbReference>
<proteinExistence type="predicted"/>
<keyword evidence="3" id="KW-1185">Reference proteome</keyword>
<dbReference type="SUPFAM" id="SSF50346">
    <property type="entry name" value="PRC-barrel domain"/>
    <property type="match status" value="2"/>
</dbReference>
<dbReference type="Gene3D" id="3.90.50.10">
    <property type="entry name" value="Photosynthetic Reaction Center, subunit H, domain 2"/>
    <property type="match status" value="2"/>
</dbReference>
<dbReference type="AlphaFoldDB" id="A0A1I2EXJ1"/>
<dbReference type="InterPro" id="IPR027275">
    <property type="entry name" value="PRC-brl_dom"/>
</dbReference>
<evidence type="ECO:0000259" key="1">
    <source>
        <dbReference type="Pfam" id="PF05239"/>
    </source>
</evidence>
<reference evidence="2 3" key="1">
    <citation type="submission" date="2016-10" db="EMBL/GenBank/DDBJ databases">
        <authorList>
            <person name="de Groot N.N."/>
        </authorList>
    </citation>
    <scope>NUCLEOTIDE SEQUENCE [LARGE SCALE GENOMIC DNA]</scope>
    <source>
        <strain evidence="2 3">DSM 23995</strain>
    </source>
</reference>
<evidence type="ECO:0000313" key="2">
    <source>
        <dbReference type="EMBL" id="SFE97337.1"/>
    </source>
</evidence>
<evidence type="ECO:0000313" key="3">
    <source>
        <dbReference type="Proteomes" id="UP000199516"/>
    </source>
</evidence>
<dbReference type="OrthoDB" id="9793882at2"/>
<dbReference type="InterPro" id="IPR011033">
    <property type="entry name" value="PRC_barrel-like_sf"/>
</dbReference>
<gene>
    <name evidence="2" type="ORF">SAMN05192532_10759</name>
</gene>
<dbReference type="PANTHER" id="PTHR36505:SF1">
    <property type="entry name" value="BLR1072 PROTEIN"/>
    <property type="match status" value="1"/>
</dbReference>
<organism evidence="2 3">
    <name type="scientific">Alteribacillus iranensis</name>
    <dbReference type="NCBI Taxonomy" id="930128"/>
    <lineage>
        <taxon>Bacteria</taxon>
        <taxon>Bacillati</taxon>
        <taxon>Bacillota</taxon>
        <taxon>Bacilli</taxon>
        <taxon>Bacillales</taxon>
        <taxon>Bacillaceae</taxon>
        <taxon>Alteribacillus</taxon>
    </lineage>
</organism>
<dbReference type="RefSeq" id="WP_091663251.1">
    <property type="nucleotide sequence ID" value="NZ_FONT01000007.1"/>
</dbReference>
<sequence length="259" mass="29593">MLLPGDNLARYSVEATDGSIGRVEDFYFEDDTWVVRYMVVNTKPWLPGYKKLISPISVESVDPSSQVINVDVTKEQIKQAPPMDAERPVSRQQERDFYRYYGYGTYWPLPSHDVWGPTAVWGGYTDARTLANTEQEDRVDAQEETKNDNPHLRSLREITGSFTGYDIAATDGSIGHVDNVLIKNNSWHIQYFVVDTGRFLSGDHVVISTNYVKDVSWDNGDVSVQMSKKEVEQAPSYDPQTPLSNDEDPYFTYYNSFRN</sequence>
<dbReference type="Pfam" id="PF05239">
    <property type="entry name" value="PRC"/>
    <property type="match status" value="1"/>
</dbReference>
<name>A0A1I2EXJ1_9BACI</name>